<dbReference type="EMBL" id="FQXS01000007">
    <property type="protein sequence ID" value="SHH72275.1"/>
    <property type="molecule type" value="Genomic_DNA"/>
</dbReference>
<dbReference type="OrthoDB" id="9785840at2"/>
<dbReference type="Gene3D" id="3.40.630.40">
    <property type="entry name" value="Zn-dependent exopeptidases"/>
    <property type="match status" value="1"/>
</dbReference>
<evidence type="ECO:0000313" key="1">
    <source>
        <dbReference type="EMBL" id="SHH72275.1"/>
    </source>
</evidence>
<dbReference type="SUPFAM" id="SSF53187">
    <property type="entry name" value="Zn-dependent exopeptidases"/>
    <property type="match status" value="1"/>
</dbReference>
<dbReference type="AlphaFoldDB" id="A0A1M5VAM7"/>
<dbReference type="RefSeq" id="WP_073375002.1">
    <property type="nucleotide sequence ID" value="NZ_FQXS01000007.1"/>
</dbReference>
<keyword evidence="2" id="KW-1185">Reference proteome</keyword>
<organism evidence="1 2">
    <name type="scientific">Desulfofustis glycolicus DSM 9705</name>
    <dbReference type="NCBI Taxonomy" id="1121409"/>
    <lineage>
        <taxon>Bacteria</taxon>
        <taxon>Pseudomonadati</taxon>
        <taxon>Thermodesulfobacteriota</taxon>
        <taxon>Desulfobulbia</taxon>
        <taxon>Desulfobulbales</taxon>
        <taxon>Desulfocapsaceae</taxon>
        <taxon>Desulfofustis</taxon>
    </lineage>
</organism>
<proteinExistence type="predicted"/>
<evidence type="ECO:0000313" key="2">
    <source>
        <dbReference type="Proteomes" id="UP000184139"/>
    </source>
</evidence>
<dbReference type="GO" id="GO:0016787">
    <property type="term" value="F:hydrolase activity"/>
    <property type="evidence" value="ECO:0007669"/>
    <property type="project" value="UniProtKB-KW"/>
</dbReference>
<sequence>MDVLTEAEIIKRIAAGKRFRATVTGGAYSVAIARYVPAVVTAIHDGHDIPAEIAGDVLVSEEQRRFEEDPFTGAIADSFAISLTVHHSRYCYDINRCPEQCIYREAWGQTVRERVPPERQKRLILDLHRSYYRVLDAVIGALEQRFSGYVVYDLHSYNYSRLPGDPPLFNVGTHFVDRDRFRPLLDLLLDGLHTIEVPGIINRTAVDEVFAGKGYQAEYLSNNHPGGLCLPIEIKKVFMDEATGNVHDSRFDCLCRGLTRVLSSHAVACAEHFRIDGCTPADFLALNVNS</sequence>
<dbReference type="STRING" id="1121409.SAMN02745124_01620"/>
<accession>A0A1M5VAM7</accession>
<name>A0A1M5VAM7_9BACT</name>
<dbReference type="InterPro" id="IPR007709">
    <property type="entry name" value="N-FG_amidohydro"/>
</dbReference>
<dbReference type="Proteomes" id="UP000184139">
    <property type="component" value="Unassembled WGS sequence"/>
</dbReference>
<reference evidence="1 2" key="1">
    <citation type="submission" date="2016-11" db="EMBL/GenBank/DDBJ databases">
        <authorList>
            <person name="Jaros S."/>
            <person name="Januszkiewicz K."/>
            <person name="Wedrychowicz H."/>
        </authorList>
    </citation>
    <scope>NUCLEOTIDE SEQUENCE [LARGE SCALE GENOMIC DNA]</scope>
    <source>
        <strain evidence="1 2">DSM 9705</strain>
    </source>
</reference>
<protein>
    <submittedName>
        <fullName evidence="1">N-formylglutamate amidohydrolase</fullName>
    </submittedName>
</protein>
<dbReference type="Pfam" id="PF05013">
    <property type="entry name" value="FGase"/>
    <property type="match status" value="1"/>
</dbReference>
<keyword evidence="1" id="KW-0378">Hydrolase</keyword>
<gene>
    <name evidence="1" type="ORF">SAMN02745124_01620</name>
</gene>